<dbReference type="EMBL" id="CP069188">
    <property type="protein sequence ID" value="QRV15229.1"/>
    <property type="molecule type" value="Genomic_DNA"/>
</dbReference>
<accession>A0A8T8E0G5</accession>
<gene>
    <name evidence="2" type="ORF">JMJ58_20390</name>
</gene>
<sequence>MTYSVLETGSRIDALEIGGRLLGGGVLVLLTAFFVAIGFGLTRPR</sequence>
<reference evidence="2 3" key="1">
    <citation type="submission" date="2021-01" db="EMBL/GenBank/DDBJ databases">
        <title>Genome Sequence and Methylation Pattern of Haloterrigena salifodinae BOL5-1, An Extremely Halophilic Archaeon from a Bolivian Salt Mine.</title>
        <authorList>
            <person name="DasSarma P."/>
            <person name="Anton B.P."/>
            <person name="DasSarma S.L."/>
            <person name="von Ehrenheim H.A.L."/>
            <person name="Martinez F.L."/>
            <person name="Guzman D."/>
            <person name="Roberts R.J."/>
            <person name="DasSarma S."/>
        </authorList>
    </citation>
    <scope>NUCLEOTIDE SEQUENCE [LARGE SCALE GENOMIC DNA]</scope>
    <source>
        <strain evidence="2 3">BOL5-1</strain>
    </source>
</reference>
<evidence type="ECO:0000256" key="1">
    <source>
        <dbReference type="SAM" id="Phobius"/>
    </source>
</evidence>
<dbReference type="Proteomes" id="UP000637819">
    <property type="component" value="Chromosome"/>
</dbReference>
<keyword evidence="3" id="KW-1185">Reference proteome</keyword>
<dbReference type="AlphaFoldDB" id="A0A8T8E0G5"/>
<keyword evidence="1" id="KW-1133">Transmembrane helix</keyword>
<dbReference type="GeneID" id="62877536"/>
<feature type="transmembrane region" description="Helical" evidence="1">
    <location>
        <begin position="20"/>
        <end position="41"/>
    </location>
</feature>
<dbReference type="RefSeq" id="WP_204747807.1">
    <property type="nucleotide sequence ID" value="NZ_CP069188.1"/>
</dbReference>
<organism evidence="2 3">
    <name type="scientific">Haloterrigena salifodinae</name>
    <dbReference type="NCBI Taxonomy" id="2675099"/>
    <lineage>
        <taxon>Archaea</taxon>
        <taxon>Methanobacteriati</taxon>
        <taxon>Methanobacteriota</taxon>
        <taxon>Stenosarchaea group</taxon>
        <taxon>Halobacteria</taxon>
        <taxon>Halobacteriales</taxon>
        <taxon>Natrialbaceae</taxon>
        <taxon>Haloterrigena</taxon>
    </lineage>
</organism>
<proteinExistence type="predicted"/>
<keyword evidence="1" id="KW-0812">Transmembrane</keyword>
<dbReference type="KEGG" id="hsal:JMJ58_20390"/>
<name>A0A8T8E0G5_9EURY</name>
<keyword evidence="1" id="KW-0472">Membrane</keyword>
<evidence type="ECO:0000313" key="2">
    <source>
        <dbReference type="EMBL" id="QRV15229.1"/>
    </source>
</evidence>
<protein>
    <submittedName>
        <fullName evidence="2">Uncharacterized protein</fullName>
    </submittedName>
</protein>
<evidence type="ECO:0000313" key="3">
    <source>
        <dbReference type="Proteomes" id="UP000637819"/>
    </source>
</evidence>